<feature type="region of interest" description="Disordered" evidence="1">
    <location>
        <begin position="70"/>
        <end position="91"/>
    </location>
</feature>
<feature type="signal peptide" evidence="2">
    <location>
        <begin position="1"/>
        <end position="24"/>
    </location>
</feature>
<reference evidence="3 5" key="1">
    <citation type="submission" date="2018-11" db="EMBL/GenBank/DDBJ databases">
        <title>The first complete genome of Serratia liquefaciens isolated from metalophyte plant revel distinctness adaptive mechanisms in an extreme habitat.</title>
        <authorList>
            <person name="Caneschi W.L."/>
            <person name="Sanchez A.B."/>
            <person name="Felestrino E.B."/>
            <person name="Assis R.A.B."/>
            <person name="Lemes C.G.C."/>
            <person name="Cordeiro I.F."/>
            <person name="Fonseca N.P."/>
            <person name="Villa M."/>
            <person name="Vieira I.T."/>
            <person name="Moraes L.A."/>
            <person name="Kamino L.H.Y."/>
            <person name="do Carmo F."/>
            <person name="Garcia C.M."/>
            <person name="Almeida N.F."/>
            <person name="Silva R.S."/>
            <person name="Ferro J.A."/>
            <person name="Ferro M.I.T."/>
            <person name="Varani A.M."/>
            <person name="Ferreira R.M."/>
            <person name="dos Santos V.L."/>
            <person name="Silva U.C."/>
            <person name="Setubal J.C."/>
            <person name="Moreira L.M."/>
        </authorList>
    </citation>
    <scope>NUCLEOTIDE SEQUENCE [LARGE SCALE GENOMIC DNA]</scope>
    <source>
        <strain evidence="3 5">FG3</strain>
    </source>
</reference>
<evidence type="ECO:0000256" key="2">
    <source>
        <dbReference type="SAM" id="SignalP"/>
    </source>
</evidence>
<dbReference type="EMBL" id="CP068148">
    <property type="protein sequence ID" value="QQU53517.1"/>
    <property type="molecule type" value="Genomic_DNA"/>
</dbReference>
<accession>A0A515CX03</accession>
<dbReference type="Proteomes" id="UP000317572">
    <property type="component" value="Chromosome"/>
</dbReference>
<evidence type="ECO:0000313" key="5">
    <source>
        <dbReference type="Proteomes" id="UP000317572"/>
    </source>
</evidence>
<evidence type="ECO:0000313" key="4">
    <source>
        <dbReference type="EMBL" id="QQU53517.1"/>
    </source>
</evidence>
<feature type="chain" id="PRO_5043310477" description="Lipoprotein" evidence="2">
    <location>
        <begin position="25"/>
        <end position="91"/>
    </location>
</feature>
<dbReference type="RefSeq" id="WP_116690748.1">
    <property type="nucleotide sequence ID" value="NZ_CADDTP010000008.1"/>
</dbReference>
<dbReference type="Proteomes" id="UP000595237">
    <property type="component" value="Chromosome"/>
</dbReference>
<sequence>MKMKVVTHATLVILPLLLSGLARANDQTIPWAENTGGVESNHIAAVGQNLNAAHQQVTKTQEGVWAANTGSISDDEKALTQGQNPTPKTTP</sequence>
<proteinExistence type="predicted"/>
<gene>
    <name evidence="3" type="ORF">EGO53_13165</name>
    <name evidence="4" type="ORF">I6I38_14310</name>
</gene>
<evidence type="ECO:0000313" key="6">
    <source>
        <dbReference type="Proteomes" id="UP000595237"/>
    </source>
</evidence>
<keyword evidence="2" id="KW-0732">Signal</keyword>
<dbReference type="EMBL" id="CP033893">
    <property type="protein sequence ID" value="QDL32685.1"/>
    <property type="molecule type" value="Genomic_DNA"/>
</dbReference>
<name>A0A515CX03_SERLI</name>
<organism evidence="3 5">
    <name type="scientific">Serratia liquefaciens</name>
    <dbReference type="NCBI Taxonomy" id="614"/>
    <lineage>
        <taxon>Bacteria</taxon>
        <taxon>Pseudomonadati</taxon>
        <taxon>Pseudomonadota</taxon>
        <taxon>Gammaproteobacteria</taxon>
        <taxon>Enterobacterales</taxon>
        <taxon>Yersiniaceae</taxon>
        <taxon>Serratia</taxon>
    </lineage>
</organism>
<feature type="compositionally biased region" description="Polar residues" evidence="1">
    <location>
        <begin position="80"/>
        <end position="91"/>
    </location>
</feature>
<evidence type="ECO:0000256" key="1">
    <source>
        <dbReference type="SAM" id="MobiDB-lite"/>
    </source>
</evidence>
<dbReference type="AlphaFoldDB" id="A0A515CX03"/>
<protein>
    <recommendedName>
        <fullName evidence="7">Lipoprotein</fullName>
    </recommendedName>
</protein>
<evidence type="ECO:0000313" key="3">
    <source>
        <dbReference type="EMBL" id="QDL32685.1"/>
    </source>
</evidence>
<reference evidence="4 6" key="2">
    <citation type="submission" date="2021-01" db="EMBL/GenBank/DDBJ databases">
        <title>FDA dAtabase for Regulatory Grade micrObial Sequences (FDA-ARGOS): Supporting development and validation of Infectious Disease Dx tests.</title>
        <authorList>
            <person name="Blissenbach B."/>
            <person name="Krut O."/>
            <person name="Tallon L."/>
            <person name="Sadzewicz L."/>
            <person name="Zhao X."/>
            <person name="Boylan J."/>
            <person name="Ott S."/>
            <person name="Bowen H."/>
            <person name="Vavikolanu K."/>
            <person name="Mehta A."/>
            <person name="Aluvathingal J."/>
            <person name="Nadendla S."/>
            <person name="Yan Y."/>
            <person name="Sichtig H."/>
        </authorList>
    </citation>
    <scope>NUCLEOTIDE SEQUENCE [LARGE SCALE GENOMIC DNA]</scope>
    <source>
        <strain evidence="4 6">FDAARGOS_1081</strain>
    </source>
</reference>
<keyword evidence="6" id="KW-1185">Reference proteome</keyword>
<evidence type="ECO:0008006" key="7">
    <source>
        <dbReference type="Google" id="ProtNLM"/>
    </source>
</evidence>
<dbReference type="GeneID" id="64206374"/>